<accession>A0A0G0QSY3</accession>
<evidence type="ECO:0000256" key="9">
    <source>
        <dbReference type="PIRSR" id="PIRSR601088-2"/>
    </source>
</evidence>
<evidence type="ECO:0000256" key="7">
    <source>
        <dbReference type="ARBA" id="ARBA00023277"/>
    </source>
</evidence>
<name>A0A0G0QSY3_9BACT</name>
<keyword evidence="6 10" id="KW-0464">Manganese</keyword>
<organism evidence="14 15">
    <name type="scientific">Candidatus Uhrbacteria bacterium GW2011_GWF2_39_13</name>
    <dbReference type="NCBI Taxonomy" id="1618995"/>
    <lineage>
        <taxon>Bacteria</taxon>
        <taxon>Candidatus Uhriibacteriota</taxon>
    </lineage>
</organism>
<keyword evidence="5 12" id="KW-0520">NAD</keyword>
<evidence type="ECO:0000256" key="12">
    <source>
        <dbReference type="RuleBase" id="RU361152"/>
    </source>
</evidence>
<dbReference type="InterPro" id="IPR036291">
    <property type="entry name" value="NAD(P)-bd_dom_sf"/>
</dbReference>
<feature type="site" description="Increases basicity of active site Tyr" evidence="11">
    <location>
        <position position="109"/>
    </location>
</feature>
<evidence type="ECO:0000313" key="15">
    <source>
        <dbReference type="Proteomes" id="UP000033935"/>
    </source>
</evidence>
<dbReference type="GO" id="GO:0004553">
    <property type="term" value="F:hydrolase activity, hydrolyzing O-glycosyl compounds"/>
    <property type="evidence" value="ECO:0007669"/>
    <property type="project" value="InterPro"/>
</dbReference>
<dbReference type="Gene3D" id="3.90.1820.10">
    <property type="entry name" value="AglA-like glucosidase"/>
    <property type="match status" value="1"/>
</dbReference>
<keyword evidence="8 12" id="KW-0326">Glycosidase</keyword>
<dbReference type="GO" id="GO:0005975">
    <property type="term" value="P:carbohydrate metabolic process"/>
    <property type="evidence" value="ECO:0007669"/>
    <property type="project" value="InterPro"/>
</dbReference>
<dbReference type="PANTHER" id="PTHR32092:SF6">
    <property type="entry name" value="ALPHA-GALACTOSIDASE"/>
    <property type="match status" value="1"/>
</dbReference>
<evidence type="ECO:0000256" key="1">
    <source>
        <dbReference type="ARBA" id="ARBA00001936"/>
    </source>
</evidence>
<evidence type="ECO:0000256" key="3">
    <source>
        <dbReference type="ARBA" id="ARBA00022723"/>
    </source>
</evidence>
<dbReference type="InterPro" id="IPR015955">
    <property type="entry name" value="Lactate_DH/Glyco_Ohase_4_C"/>
</dbReference>
<reference evidence="14 15" key="1">
    <citation type="journal article" date="2015" name="Nature">
        <title>rRNA introns, odd ribosomes, and small enigmatic genomes across a large radiation of phyla.</title>
        <authorList>
            <person name="Brown C.T."/>
            <person name="Hug L.A."/>
            <person name="Thomas B.C."/>
            <person name="Sharon I."/>
            <person name="Castelle C.J."/>
            <person name="Singh A."/>
            <person name="Wilkins M.J."/>
            <person name="Williams K.H."/>
            <person name="Banfield J.F."/>
        </authorList>
    </citation>
    <scope>NUCLEOTIDE SEQUENCE [LARGE SCALE GENOMIC DNA]</scope>
</reference>
<feature type="binding site" evidence="10">
    <location>
        <position position="199"/>
    </location>
    <ligand>
        <name>Mn(2+)</name>
        <dbReference type="ChEBI" id="CHEBI:29035"/>
    </ligand>
</feature>
<feature type="binding site" evidence="9">
    <location>
        <position position="147"/>
    </location>
    <ligand>
        <name>substrate</name>
    </ligand>
</feature>
<dbReference type="PROSITE" id="PS01324">
    <property type="entry name" value="GLYCOSYL_HYDROL_F4"/>
    <property type="match status" value="1"/>
</dbReference>
<protein>
    <submittedName>
        <fullName evidence="14">Alpha-galactosidase</fullName>
    </submittedName>
</protein>
<evidence type="ECO:0000256" key="5">
    <source>
        <dbReference type="ARBA" id="ARBA00023027"/>
    </source>
</evidence>
<gene>
    <name evidence="14" type="ORF">UT30_C0004G0020</name>
</gene>
<dbReference type="GO" id="GO:0016616">
    <property type="term" value="F:oxidoreductase activity, acting on the CH-OH group of donors, NAD or NADP as acceptor"/>
    <property type="evidence" value="ECO:0007669"/>
    <property type="project" value="InterPro"/>
</dbReference>
<dbReference type="GO" id="GO:0046872">
    <property type="term" value="F:metal ion binding"/>
    <property type="evidence" value="ECO:0007669"/>
    <property type="project" value="UniProtKB-KW"/>
</dbReference>
<dbReference type="InterPro" id="IPR053715">
    <property type="entry name" value="GH4_Enzyme_sf"/>
</dbReference>
<feature type="binding site" evidence="10">
    <location>
        <position position="169"/>
    </location>
    <ligand>
        <name>Mn(2+)</name>
        <dbReference type="ChEBI" id="CHEBI:29035"/>
    </ligand>
</feature>
<feature type="domain" description="Glycosyl hydrolase family 4 C-terminal" evidence="13">
    <location>
        <begin position="195"/>
        <end position="420"/>
    </location>
</feature>
<dbReference type="AlphaFoldDB" id="A0A0G0QSY3"/>
<dbReference type="EMBL" id="LBWG01000004">
    <property type="protein sequence ID" value="KKR04707.1"/>
    <property type="molecule type" value="Genomic_DNA"/>
</dbReference>
<comment type="cofactor">
    <cofactor evidence="1">
        <name>Mn(2+)</name>
        <dbReference type="ChEBI" id="CHEBI:29035"/>
    </cofactor>
</comment>
<dbReference type="SUPFAM" id="SSF56327">
    <property type="entry name" value="LDH C-terminal domain-like"/>
    <property type="match status" value="1"/>
</dbReference>
<evidence type="ECO:0000256" key="10">
    <source>
        <dbReference type="PIRSR" id="PIRSR601088-3"/>
    </source>
</evidence>
<evidence type="ECO:0000256" key="8">
    <source>
        <dbReference type="ARBA" id="ARBA00023295"/>
    </source>
</evidence>
<evidence type="ECO:0000256" key="2">
    <source>
        <dbReference type="ARBA" id="ARBA00010141"/>
    </source>
</evidence>
<dbReference type="Proteomes" id="UP000033935">
    <property type="component" value="Unassembled WGS sequence"/>
</dbReference>
<dbReference type="InterPro" id="IPR019802">
    <property type="entry name" value="GlycHydrolase_4_CS"/>
</dbReference>
<dbReference type="InterPro" id="IPR022616">
    <property type="entry name" value="Glyco_hydro_4_C"/>
</dbReference>
<proteinExistence type="inferred from homology"/>
<dbReference type="CDD" id="cd05297">
    <property type="entry name" value="GH4_alpha_glucosidase_galactosidase"/>
    <property type="match status" value="1"/>
</dbReference>
<dbReference type="Pfam" id="PF02056">
    <property type="entry name" value="Glyco_hydro_4"/>
    <property type="match status" value="1"/>
</dbReference>
<evidence type="ECO:0000259" key="13">
    <source>
        <dbReference type="Pfam" id="PF11975"/>
    </source>
</evidence>
<keyword evidence="7" id="KW-0119">Carbohydrate metabolism</keyword>
<dbReference type="NCBIfam" id="NF011657">
    <property type="entry name" value="PRK15076.1"/>
    <property type="match status" value="1"/>
</dbReference>
<comment type="caution">
    <text evidence="14">The sequence shown here is derived from an EMBL/GenBank/DDBJ whole genome shotgun (WGS) entry which is preliminary data.</text>
</comment>
<keyword evidence="10" id="KW-0533">Nickel</keyword>
<evidence type="ECO:0000313" key="14">
    <source>
        <dbReference type="EMBL" id="KKR04707.1"/>
    </source>
</evidence>
<dbReference type="Pfam" id="PF11975">
    <property type="entry name" value="Glyco_hydro_4C"/>
    <property type="match status" value="1"/>
</dbReference>
<comment type="similarity">
    <text evidence="2 12">Belongs to the glycosyl hydrolase 4 family.</text>
</comment>
<sequence length="450" mass="49910">MPKIVLIGAGGVIFAQNFIKDILMNEKLRSSEIVLMDINAERLKNASIFIQKISEKLGIVPNTTATTDLRKAVHKADYVITLFRAGTLEHQRIEQEIPRKYGVDQVVADTLGPGGVFRGLRTLKALLEVLDAMEQEAPGSYLLNYVNPMSINTIALSKRAKTIKVIGLCHSVQGTSHALSEYIGVDKDKVRYQAAGINHQAFFLKFEIDGKNAYPLLRKAMKNPAIYNKDKVRFEMFRHFGYFPTESSGHGSEYTPYIRKRKDLIDKFCRVDYPHTADGIDWGAMGAGRSGAALEICAGLQKRNEIEIAKLLSGTKEFDLNPSNEYAVQIIKAIELNHAFSANLNVVNRGLISNLPPECSVEVPCLIDGAGIMPCRIENYPEQLAGLNRCMINVQMLAAEGALGGDRRKIFHAIALDPLTAAVCSLDEIQSMTDELFDALKNDISQIFYK</sequence>
<evidence type="ECO:0000256" key="6">
    <source>
        <dbReference type="ARBA" id="ARBA00023211"/>
    </source>
</evidence>
<dbReference type="PRINTS" id="PR00732">
    <property type="entry name" value="GLHYDRLASE4"/>
</dbReference>
<keyword evidence="10" id="KW-0170">Cobalt</keyword>
<dbReference type="InterPro" id="IPR001088">
    <property type="entry name" value="Glyco_hydro_4"/>
</dbReference>
<keyword evidence="10" id="KW-0408">Iron</keyword>
<keyword evidence="4 12" id="KW-0378">Hydrolase</keyword>
<evidence type="ECO:0000256" key="11">
    <source>
        <dbReference type="PIRSR" id="PIRSR601088-4"/>
    </source>
</evidence>
<comment type="cofactor">
    <cofactor evidence="12">
        <name>NAD(+)</name>
        <dbReference type="ChEBI" id="CHEBI:57540"/>
    </cofactor>
    <text evidence="12">Binds 1 NAD(+) per subunit.</text>
</comment>
<dbReference type="SUPFAM" id="SSF51735">
    <property type="entry name" value="NAD(P)-binding Rossmann-fold domains"/>
    <property type="match status" value="1"/>
</dbReference>
<dbReference type="PANTHER" id="PTHR32092">
    <property type="entry name" value="6-PHOSPHO-BETA-GLUCOSIDASE-RELATED"/>
    <property type="match status" value="1"/>
</dbReference>
<evidence type="ECO:0000256" key="4">
    <source>
        <dbReference type="ARBA" id="ARBA00022801"/>
    </source>
</evidence>
<dbReference type="PATRIC" id="fig|1618995.3.peg.237"/>
<keyword evidence="3 10" id="KW-0479">Metal-binding</keyword>